<evidence type="ECO:0000256" key="1">
    <source>
        <dbReference type="ARBA" id="ARBA00004377"/>
    </source>
</evidence>
<dbReference type="GO" id="GO:0015031">
    <property type="term" value="P:protein transport"/>
    <property type="evidence" value="ECO:0007669"/>
    <property type="project" value="InterPro"/>
</dbReference>
<evidence type="ECO:0000313" key="12">
    <source>
        <dbReference type="EMBL" id="RWR17406.1"/>
    </source>
</evidence>
<dbReference type="PRINTS" id="PR01490">
    <property type="entry name" value="RTXTOXIND"/>
</dbReference>
<evidence type="ECO:0000256" key="7">
    <source>
        <dbReference type="ARBA" id="ARBA00022989"/>
    </source>
</evidence>
<comment type="similarity">
    <text evidence="2 9">Belongs to the membrane fusion protein (MFP) (TC 8.A.1) family.</text>
</comment>
<comment type="caution">
    <text evidence="12">The sequence shown here is derived from an EMBL/GenBank/DDBJ whole genome shotgun (WGS) entry which is preliminary data.</text>
</comment>
<keyword evidence="7" id="KW-1133">Transmembrane helix</keyword>
<keyword evidence="8" id="KW-0472">Membrane</keyword>
<evidence type="ECO:0000256" key="5">
    <source>
        <dbReference type="ARBA" id="ARBA00022519"/>
    </source>
</evidence>
<accession>A0A443JA71</accession>
<dbReference type="PANTHER" id="PTHR30386">
    <property type="entry name" value="MEMBRANE FUSION SUBUNIT OF EMRAB-TOLC MULTIDRUG EFFLUX PUMP"/>
    <property type="match status" value="1"/>
</dbReference>
<dbReference type="GO" id="GO:0005886">
    <property type="term" value="C:plasma membrane"/>
    <property type="evidence" value="ECO:0007669"/>
    <property type="project" value="UniProtKB-SubCell"/>
</dbReference>
<reference evidence="12 13" key="2">
    <citation type="submission" date="2019-01" db="EMBL/GenBank/DDBJ databases">
        <authorList>
            <person name="Li Y."/>
        </authorList>
    </citation>
    <scope>NUCLEOTIDE SEQUENCE [LARGE SCALE GENOMIC DNA]</scope>
    <source>
        <strain evidence="12 13">SK2B-1</strain>
    </source>
</reference>
<dbReference type="Pfam" id="PF25994">
    <property type="entry name" value="HH_AprE"/>
    <property type="match status" value="1"/>
</dbReference>
<dbReference type="SUPFAM" id="SSF111369">
    <property type="entry name" value="HlyD-like secretion proteins"/>
    <property type="match status" value="1"/>
</dbReference>
<evidence type="ECO:0000256" key="4">
    <source>
        <dbReference type="ARBA" id="ARBA00022475"/>
    </source>
</evidence>
<evidence type="ECO:0000256" key="9">
    <source>
        <dbReference type="RuleBase" id="RU365093"/>
    </source>
</evidence>
<evidence type="ECO:0000256" key="6">
    <source>
        <dbReference type="ARBA" id="ARBA00022692"/>
    </source>
</evidence>
<dbReference type="AlphaFoldDB" id="A0A443JA71"/>
<protein>
    <recommendedName>
        <fullName evidence="9">Membrane fusion protein (MFP) family protein</fullName>
    </recommendedName>
</protein>
<feature type="domain" description="AprE-like beta-barrel" evidence="11">
    <location>
        <begin position="316"/>
        <end position="405"/>
    </location>
</feature>
<evidence type="ECO:0000256" key="8">
    <source>
        <dbReference type="ARBA" id="ARBA00023136"/>
    </source>
</evidence>
<keyword evidence="5 9" id="KW-0997">Cell inner membrane</keyword>
<keyword evidence="3 9" id="KW-0813">Transport</keyword>
<dbReference type="NCBIfam" id="TIGR01843">
    <property type="entry name" value="type_I_hlyD"/>
    <property type="match status" value="1"/>
</dbReference>
<dbReference type="Gene3D" id="2.40.50.100">
    <property type="match status" value="1"/>
</dbReference>
<evidence type="ECO:0000256" key="2">
    <source>
        <dbReference type="ARBA" id="ARBA00009477"/>
    </source>
</evidence>
<dbReference type="EMBL" id="SAUZ01000028">
    <property type="protein sequence ID" value="RWR17406.1"/>
    <property type="molecule type" value="Genomic_DNA"/>
</dbReference>
<reference evidence="12 13" key="1">
    <citation type="submission" date="2019-01" db="EMBL/GenBank/DDBJ databases">
        <title>Sinorhodobacter populi sp. nov. isolated from the symptomatic bark tissue of Populus euramericana canker.</title>
        <authorList>
            <person name="Xu G."/>
        </authorList>
    </citation>
    <scope>NUCLEOTIDE SEQUENCE [LARGE SCALE GENOMIC DNA]</scope>
    <source>
        <strain evidence="12 13">SK2B-1</strain>
    </source>
</reference>
<evidence type="ECO:0000259" key="10">
    <source>
        <dbReference type="Pfam" id="PF25994"/>
    </source>
</evidence>
<name>A0A443JA71_9RHOB</name>
<sequence>MTHSAKTPIIAGFMTLAVLVFGFGGWGAFASIMGAVIATGRVEVQDQRRIVQHPDGGVVDRVLVREGDAVTAGQVMLVLDGDRLRAELAMAEAQYYEILARSGRLEAERDGSAITFRPELTERAARDAPVAALMRGQEGLFTARAATLAGQRAQLGERITQIESQITGLDAQIAALERQSALIAQEVSDKRRLLDLGLVPSATVMALDREAARLDGERGSLIAAQAEARGRIVETRLEILALDSRRREDATKELRDLGLQELQLTEQRTVLREQISRLEVRAPVAGLVHGLQVAGPRAVLRAADTVAYVVPQDRPLIVAARVSPGDVDNVHPGQAATLRFTAFSSRTTPELTGRVTLVSADSFEDAETRQSYFRAEVTIDPEEMRKLGAAQVLPGMPVEVMLTTGARPAMTYLLKPVTDYFARAFRET</sequence>
<evidence type="ECO:0000259" key="11">
    <source>
        <dbReference type="Pfam" id="PF26002"/>
    </source>
</evidence>
<dbReference type="Gene3D" id="2.40.30.170">
    <property type="match status" value="1"/>
</dbReference>
<evidence type="ECO:0000256" key="3">
    <source>
        <dbReference type="ARBA" id="ARBA00022448"/>
    </source>
</evidence>
<keyword evidence="6" id="KW-0812">Transmembrane</keyword>
<dbReference type="Pfam" id="PF26002">
    <property type="entry name" value="Beta-barrel_AprE"/>
    <property type="match status" value="1"/>
</dbReference>
<gene>
    <name evidence="12" type="ORF">D2T30_19250</name>
</gene>
<comment type="subcellular location">
    <subcellularLocation>
        <location evidence="1 9">Cell inner membrane</location>
        <topology evidence="1 9">Single-pass membrane protein</topology>
    </subcellularLocation>
</comment>
<dbReference type="InterPro" id="IPR058781">
    <property type="entry name" value="HH_AprE-like"/>
</dbReference>
<dbReference type="RefSeq" id="WP_128210189.1">
    <property type="nucleotide sequence ID" value="NZ_JBHRSO010000059.1"/>
</dbReference>
<dbReference type="InterPro" id="IPR010129">
    <property type="entry name" value="T1SS_HlyD"/>
</dbReference>
<dbReference type="InterPro" id="IPR050739">
    <property type="entry name" value="MFP"/>
</dbReference>
<organism evidence="12 13">
    <name type="scientific">Paenirhodobacter populi</name>
    <dbReference type="NCBI Taxonomy" id="2306993"/>
    <lineage>
        <taxon>Bacteria</taxon>
        <taxon>Pseudomonadati</taxon>
        <taxon>Pseudomonadota</taxon>
        <taxon>Alphaproteobacteria</taxon>
        <taxon>Rhodobacterales</taxon>
        <taxon>Rhodobacter group</taxon>
        <taxon>Paenirhodobacter</taxon>
    </lineage>
</organism>
<dbReference type="PANTHER" id="PTHR30386:SF17">
    <property type="entry name" value="ALKALINE PROTEASE SECRETION PROTEIN APRE"/>
    <property type="match status" value="1"/>
</dbReference>
<evidence type="ECO:0000313" key="13">
    <source>
        <dbReference type="Proteomes" id="UP000284476"/>
    </source>
</evidence>
<proteinExistence type="inferred from homology"/>
<keyword evidence="4 9" id="KW-1003">Cell membrane</keyword>
<dbReference type="Proteomes" id="UP000284476">
    <property type="component" value="Unassembled WGS sequence"/>
</dbReference>
<dbReference type="InterPro" id="IPR058982">
    <property type="entry name" value="Beta-barrel_AprE"/>
</dbReference>
<feature type="domain" description="AprE-like long alpha-helical hairpin" evidence="10">
    <location>
        <begin position="85"/>
        <end position="273"/>
    </location>
</feature>